<dbReference type="Proteomes" id="UP001241377">
    <property type="component" value="Unassembled WGS sequence"/>
</dbReference>
<accession>A0ACC2VTL0</accession>
<evidence type="ECO:0000313" key="1">
    <source>
        <dbReference type="EMBL" id="KAJ9102237.1"/>
    </source>
</evidence>
<keyword evidence="2" id="KW-1185">Reference proteome</keyword>
<evidence type="ECO:0000313" key="2">
    <source>
        <dbReference type="Proteomes" id="UP001241377"/>
    </source>
</evidence>
<comment type="caution">
    <text evidence="1">The sequence shown here is derived from an EMBL/GenBank/DDBJ whole genome shotgun (WGS) entry which is preliminary data.</text>
</comment>
<sequence length="400" mass="43275">MHHLLDILLAHTRPPRERRQSSPSEARPSNAAAAPTKRDRQRSADAGRGWLGGLTLPRRGGGSSNALGTWFGFTSPSAAAAPSSNAHDLRPRSPTAGRTEPEVVAAADVESLEEALAAAERDRVQQISAGENDVRQTPTDDPVPPLEWTLEPVWIPVRTFVDDDDDDDDTAAGEGEHEFPETEGNEIAQYYLAYTVHETALVGLVLDATIPLDRIDAILNKDTTASGTETGAYEPVDRLELPVRDLFTTLARQTNHPPTFDASSSPAVRPSSLSQWVYVNRSNKGVYMESNWDAERVIFPSPHDRAVGPSTASKPAGNNKGKSLVSVDEAGVAGKKSLMQIDHAKEMFARMVNDVWLVGKRCPSTGTSSTAASTRRTVKDEEAYLVLTAKETSIVDAECE</sequence>
<reference evidence="1" key="1">
    <citation type="submission" date="2023-04" db="EMBL/GenBank/DDBJ databases">
        <title>Draft Genome sequencing of Naganishia species isolated from polar environments using Oxford Nanopore Technology.</title>
        <authorList>
            <person name="Leo P."/>
            <person name="Venkateswaran K."/>
        </authorList>
    </citation>
    <scope>NUCLEOTIDE SEQUENCE</scope>
    <source>
        <strain evidence="1">MNA-CCFEE 5261</strain>
    </source>
</reference>
<dbReference type="EMBL" id="JASBWR010000052">
    <property type="protein sequence ID" value="KAJ9102237.1"/>
    <property type="molecule type" value="Genomic_DNA"/>
</dbReference>
<gene>
    <name evidence="1" type="ORF">QFC19_004781</name>
</gene>
<proteinExistence type="predicted"/>
<protein>
    <submittedName>
        <fullName evidence="1">Uncharacterized protein</fullName>
    </submittedName>
</protein>
<name>A0ACC2VTL0_9TREE</name>
<organism evidence="1 2">
    <name type="scientific">Naganishia cerealis</name>
    <dbReference type="NCBI Taxonomy" id="610337"/>
    <lineage>
        <taxon>Eukaryota</taxon>
        <taxon>Fungi</taxon>
        <taxon>Dikarya</taxon>
        <taxon>Basidiomycota</taxon>
        <taxon>Agaricomycotina</taxon>
        <taxon>Tremellomycetes</taxon>
        <taxon>Filobasidiales</taxon>
        <taxon>Filobasidiaceae</taxon>
        <taxon>Naganishia</taxon>
    </lineage>
</organism>